<dbReference type="PROSITE" id="PS51898">
    <property type="entry name" value="TYR_RECOMBINASE"/>
    <property type="match status" value="1"/>
</dbReference>
<dbReference type="InterPro" id="IPR002104">
    <property type="entry name" value="Integrase_catalytic"/>
</dbReference>
<dbReference type="AlphaFoldDB" id="G2J7B4"/>
<evidence type="ECO:0000256" key="1">
    <source>
        <dbReference type="ARBA" id="ARBA00008857"/>
    </source>
</evidence>
<keyword evidence="2" id="KW-0229">DNA integration</keyword>
<dbReference type="eggNOG" id="COG0582">
    <property type="taxonomic scope" value="Bacteria"/>
</dbReference>
<dbReference type="Gene3D" id="1.10.150.130">
    <property type="match status" value="1"/>
</dbReference>
<dbReference type="Pfam" id="PF00589">
    <property type="entry name" value="Phage_integrase"/>
    <property type="match status" value="1"/>
</dbReference>
<dbReference type="SUPFAM" id="SSF56349">
    <property type="entry name" value="DNA breaking-rejoining enzymes"/>
    <property type="match status" value="1"/>
</dbReference>
<evidence type="ECO:0000256" key="3">
    <source>
        <dbReference type="ARBA" id="ARBA00023125"/>
    </source>
</evidence>
<keyword evidence="7" id="KW-1185">Reference proteome</keyword>
<dbReference type="PANTHER" id="PTHR30629">
    <property type="entry name" value="PROPHAGE INTEGRASE"/>
    <property type="match status" value="1"/>
</dbReference>
<evidence type="ECO:0000313" key="7">
    <source>
        <dbReference type="Proteomes" id="UP000054051"/>
    </source>
</evidence>
<feature type="domain" description="Tyr recombinase" evidence="5">
    <location>
        <begin position="61"/>
        <end position="242"/>
    </location>
</feature>
<evidence type="ECO:0000313" key="6">
    <source>
        <dbReference type="EMBL" id="CCD28654.1"/>
    </source>
</evidence>
<gene>
    <name evidence="6" type="primary">int</name>
    <name evidence="6" type="ORF">CAGGBEG34_1130001</name>
</gene>
<comment type="caution">
    <text evidence="6">The sequence shown here is derived from an EMBL/GenBank/DDBJ whole genome shotgun (WGS) entry which is preliminary data.</text>
</comment>
<evidence type="ECO:0000256" key="2">
    <source>
        <dbReference type="ARBA" id="ARBA00022908"/>
    </source>
</evidence>
<proteinExistence type="inferred from homology"/>
<sequence>MDFNQIEPHHIARYLRIERANSPVRANREIAFLSTVLQFGIECGRVRTNPCRQVRRNRETPRTRKVETEELQAVLKIAQRKGASYSLIGLIAEFCALTGQRREDVLLLHLSQITEQGVYIEPKKRKRGEVQTKILIAWSTHLRDIVIRAKALPRPIGGFFLFCNRKGQPYTDRGFKAMWNRLQVEYAQEGGRRFTFHDLRAYYVTEGKEAGIRVTEATGHKSEAITNRVYDRRRIRKATPLN</sequence>
<evidence type="ECO:0000259" key="5">
    <source>
        <dbReference type="PROSITE" id="PS51898"/>
    </source>
</evidence>
<comment type="similarity">
    <text evidence="1">Belongs to the 'phage' integrase family.</text>
</comment>
<dbReference type="PANTHER" id="PTHR30629:SF2">
    <property type="entry name" value="PROPHAGE INTEGRASE INTS-RELATED"/>
    <property type="match status" value="1"/>
</dbReference>
<dbReference type="Proteomes" id="UP000054051">
    <property type="component" value="Unassembled WGS sequence"/>
</dbReference>
<organism evidence="6 7">
    <name type="scientific">Candidatus Glomeribacter gigasporarum BEG34</name>
    <dbReference type="NCBI Taxonomy" id="1070319"/>
    <lineage>
        <taxon>Bacteria</taxon>
        <taxon>Pseudomonadati</taxon>
        <taxon>Pseudomonadota</taxon>
        <taxon>Betaproteobacteria</taxon>
        <taxon>Burkholderiales</taxon>
        <taxon>Burkholderiaceae</taxon>
        <taxon>Candidatus Glomeribacter</taxon>
    </lineage>
</organism>
<dbReference type="GO" id="GO:0003677">
    <property type="term" value="F:DNA binding"/>
    <property type="evidence" value="ECO:0007669"/>
    <property type="project" value="UniProtKB-KW"/>
</dbReference>
<dbReference type="InterPro" id="IPR011010">
    <property type="entry name" value="DNA_brk_join_enz"/>
</dbReference>
<reference evidence="6 7" key="1">
    <citation type="submission" date="2011-08" db="EMBL/GenBank/DDBJ databases">
        <title>The genome of the obligate endobacterium of an arbuscular mycorrhizal fungus reveals an interphylum network of nutritional interactions.</title>
        <authorList>
            <person name="Ghignone S."/>
            <person name="Salvioli A."/>
            <person name="Anca I."/>
            <person name="Lumini E."/>
            <person name="Ortu G."/>
            <person name="Petiti L."/>
            <person name="Cruveiller S."/>
            <person name="Bianciotto V."/>
            <person name="Piffanelli P."/>
            <person name="Lanfranco L."/>
            <person name="Bonfante P."/>
        </authorList>
    </citation>
    <scope>NUCLEOTIDE SEQUENCE [LARGE SCALE GENOMIC DNA]</scope>
    <source>
        <strain evidence="6 7">BEG34</strain>
    </source>
</reference>
<dbReference type="EMBL" id="CAFB01000015">
    <property type="protein sequence ID" value="CCD28654.1"/>
    <property type="molecule type" value="Genomic_DNA"/>
</dbReference>
<protein>
    <submittedName>
        <fullName evidence="6">Putative Phage integrase family protein</fullName>
    </submittedName>
</protein>
<accession>G2J7B4</accession>
<keyword evidence="3" id="KW-0238">DNA-binding</keyword>
<dbReference type="Gene3D" id="1.10.443.10">
    <property type="entry name" value="Intergrase catalytic core"/>
    <property type="match status" value="1"/>
</dbReference>
<dbReference type="InterPro" id="IPR013762">
    <property type="entry name" value="Integrase-like_cat_sf"/>
</dbReference>
<dbReference type="STRING" id="1070319.CAGGBEG34_1130001"/>
<name>G2J7B4_9BURK</name>
<dbReference type="GO" id="GO:0006310">
    <property type="term" value="P:DNA recombination"/>
    <property type="evidence" value="ECO:0007669"/>
    <property type="project" value="UniProtKB-KW"/>
</dbReference>
<dbReference type="InterPro" id="IPR050808">
    <property type="entry name" value="Phage_Integrase"/>
</dbReference>
<dbReference type="GO" id="GO:0015074">
    <property type="term" value="P:DNA integration"/>
    <property type="evidence" value="ECO:0007669"/>
    <property type="project" value="UniProtKB-KW"/>
</dbReference>
<dbReference type="InterPro" id="IPR010998">
    <property type="entry name" value="Integrase_recombinase_N"/>
</dbReference>
<evidence type="ECO:0000256" key="4">
    <source>
        <dbReference type="ARBA" id="ARBA00023172"/>
    </source>
</evidence>
<keyword evidence="4" id="KW-0233">DNA recombination</keyword>